<keyword evidence="2" id="KW-1185">Reference proteome</keyword>
<evidence type="ECO:0008006" key="3">
    <source>
        <dbReference type="Google" id="ProtNLM"/>
    </source>
</evidence>
<sequence>MEPRIQPLHYDYTEFALAKAFFFRAWCEFARERGALLPIDLSGACKYGSLFMHDLYGGVIEGHYAHQYNRIAGRLVDLSHDASDVGAMREPYSHDPAYFDIPEYRVALIACQPRVDRWVSAYLLETGS</sequence>
<evidence type="ECO:0000313" key="2">
    <source>
        <dbReference type="Proteomes" id="UP001500547"/>
    </source>
</evidence>
<comment type="caution">
    <text evidence="1">The sequence shown here is derived from an EMBL/GenBank/DDBJ whole genome shotgun (WGS) entry which is preliminary data.</text>
</comment>
<proteinExistence type="predicted"/>
<protein>
    <recommendedName>
        <fullName evidence="3">Transcriptional regulator</fullName>
    </recommendedName>
</protein>
<name>A0ABP9R678_9RHOO</name>
<dbReference type="RefSeq" id="WP_345534649.1">
    <property type="nucleotide sequence ID" value="NZ_BAABLD010000017.1"/>
</dbReference>
<organism evidence="1 2">
    <name type="scientific">Viridibacterium curvum</name>
    <dbReference type="NCBI Taxonomy" id="1101404"/>
    <lineage>
        <taxon>Bacteria</taxon>
        <taxon>Pseudomonadati</taxon>
        <taxon>Pseudomonadota</taxon>
        <taxon>Betaproteobacteria</taxon>
        <taxon>Rhodocyclales</taxon>
        <taxon>Rhodocyclaceae</taxon>
        <taxon>Viridibacterium</taxon>
    </lineage>
</organism>
<dbReference type="EMBL" id="BAABLD010000017">
    <property type="protein sequence ID" value="GAA5172000.1"/>
    <property type="molecule type" value="Genomic_DNA"/>
</dbReference>
<gene>
    <name evidence="1" type="ORF">GCM10025770_37560</name>
</gene>
<dbReference type="Proteomes" id="UP001500547">
    <property type="component" value="Unassembled WGS sequence"/>
</dbReference>
<reference evidence="2" key="1">
    <citation type="journal article" date="2019" name="Int. J. Syst. Evol. Microbiol.">
        <title>The Global Catalogue of Microorganisms (GCM) 10K type strain sequencing project: providing services to taxonomists for standard genome sequencing and annotation.</title>
        <authorList>
            <consortium name="The Broad Institute Genomics Platform"/>
            <consortium name="The Broad Institute Genome Sequencing Center for Infectious Disease"/>
            <person name="Wu L."/>
            <person name="Ma J."/>
        </authorList>
    </citation>
    <scope>NUCLEOTIDE SEQUENCE [LARGE SCALE GENOMIC DNA]</scope>
    <source>
        <strain evidence="2">JCM 18715</strain>
    </source>
</reference>
<accession>A0ABP9R678</accession>
<evidence type="ECO:0000313" key="1">
    <source>
        <dbReference type="EMBL" id="GAA5172000.1"/>
    </source>
</evidence>